<accession>A0ABY7M1H0</accession>
<dbReference type="NCBIfam" id="NF009726">
    <property type="entry name" value="PRK13253.1"/>
    <property type="match status" value="1"/>
</dbReference>
<keyword evidence="5" id="KW-1185">Reference proteome</keyword>
<proteinExistence type="predicted"/>
<organism evidence="4 5">
    <name type="scientific">Candidatus Phytoplasma sacchari</name>
    <dbReference type="NCBI Taxonomy" id="2609813"/>
    <lineage>
        <taxon>Bacteria</taxon>
        <taxon>Bacillati</taxon>
        <taxon>Mycoplasmatota</taxon>
        <taxon>Mollicutes</taxon>
        <taxon>Acholeplasmatales</taxon>
        <taxon>Acholeplasmataceae</taxon>
        <taxon>Candidatus Phytoplasma</taxon>
        <taxon>16SrXI (Rice yellow dwarf group)</taxon>
    </lineage>
</organism>
<dbReference type="EMBL" id="CP115156">
    <property type="protein sequence ID" value="WBL31562.1"/>
    <property type="molecule type" value="Genomic_DNA"/>
</dbReference>
<keyword evidence="2" id="KW-0963">Cytoplasm</keyword>
<keyword evidence="4" id="KW-0456">Lyase</keyword>
<evidence type="ECO:0000256" key="1">
    <source>
        <dbReference type="ARBA" id="ARBA00004496"/>
    </source>
</evidence>
<dbReference type="Pfam" id="PF06857">
    <property type="entry name" value="ACP"/>
    <property type="match status" value="1"/>
</dbReference>
<evidence type="ECO:0000313" key="5">
    <source>
        <dbReference type="Proteomes" id="UP001210120"/>
    </source>
</evidence>
<evidence type="ECO:0000256" key="3">
    <source>
        <dbReference type="ARBA" id="ARBA00022553"/>
    </source>
</evidence>
<name>A0ABY7M1H0_9MOLU</name>
<dbReference type="Proteomes" id="UP001210120">
    <property type="component" value="Chromosome"/>
</dbReference>
<dbReference type="InterPro" id="IPR023439">
    <property type="entry name" value="Mal_deCO2ase/Cit_lyase_ACP"/>
</dbReference>
<evidence type="ECO:0000313" key="4">
    <source>
        <dbReference type="EMBL" id="WBL31562.1"/>
    </source>
</evidence>
<sequence length="109" mass="12609">MIYNEKKEIKKTNNNTINFCGSLESGDCLVSIEQNEEKKINLSISSPFIRQFGPRIKKISLKILKEQNINSCNLIIQDQGAIDEVIKSRIITVLNRMRKNKQKNNQKMI</sequence>
<reference evidence="4" key="1">
    <citation type="submission" date="2022-12" db="EMBL/GenBank/DDBJ databases">
        <title>Genomic Characterization of Candidatus Phytoplasma sacchari in China.</title>
        <authorList>
            <person name="Zhang R.-Y."/>
        </authorList>
    </citation>
    <scope>NUCLEOTIDE SEQUENCE [LARGE SCALE GENOMIC DNA]</scope>
    <source>
        <strain evidence="4">SCWL1</strain>
    </source>
</reference>
<protein>
    <submittedName>
        <fullName evidence="4">Citrate lyase acyl carrier protein</fullName>
    </submittedName>
</protein>
<keyword evidence="3" id="KW-0597">Phosphoprotein</keyword>
<dbReference type="GO" id="GO:0016829">
    <property type="term" value="F:lyase activity"/>
    <property type="evidence" value="ECO:0007669"/>
    <property type="project" value="UniProtKB-KW"/>
</dbReference>
<comment type="subcellular location">
    <subcellularLocation>
        <location evidence="1">Cytoplasm</location>
    </subcellularLocation>
</comment>
<evidence type="ECO:0000256" key="2">
    <source>
        <dbReference type="ARBA" id="ARBA00022490"/>
    </source>
</evidence>
<gene>
    <name evidence="4" type="ORF">O7R10_00665</name>
</gene>